<dbReference type="AlphaFoldDB" id="A0A9D2SHJ1"/>
<sequence length="302" mass="32699">MRNKEQLMCVGALITGNLIFGLVPTLQKITFPYGGSGLLTGFYSSFLALFSLAFMAHRSKVSLIPERAVFAKLLVLACASACTTLLLWSSYSFIPVGVATTLHFVYPMLIAAAMTLFFGERFSLGNGIALFLATCGVVLIGVADMSQASVTGVILALVSGGFWAFYIIYLQRSGLSELNTSLVNFYIALMNMIMSLAACLFTGQLRTYTIWWAWLIIIAVSILHRVVGYGLFQLGMRRVQPVSAGILCTFEPASALVFGIIILHESVTAKQVGGLACILCAVVVNLCANYRNAGKKKRKKRG</sequence>
<organism evidence="4 5">
    <name type="scientific">Candidatus Enterocloster excrementipullorum</name>
    <dbReference type="NCBI Taxonomy" id="2838559"/>
    <lineage>
        <taxon>Bacteria</taxon>
        <taxon>Bacillati</taxon>
        <taxon>Bacillota</taxon>
        <taxon>Clostridia</taxon>
        <taxon>Lachnospirales</taxon>
        <taxon>Lachnospiraceae</taxon>
        <taxon>Enterocloster</taxon>
    </lineage>
</organism>
<feature type="transmembrane region" description="Helical" evidence="2">
    <location>
        <begin position="149"/>
        <end position="170"/>
    </location>
</feature>
<evidence type="ECO:0000313" key="5">
    <source>
        <dbReference type="Proteomes" id="UP000823910"/>
    </source>
</evidence>
<dbReference type="EMBL" id="DWWT01000016">
    <property type="protein sequence ID" value="HJC05288.1"/>
    <property type="molecule type" value="Genomic_DNA"/>
</dbReference>
<feature type="transmembrane region" description="Helical" evidence="2">
    <location>
        <begin position="124"/>
        <end position="143"/>
    </location>
</feature>
<feature type="transmembrane region" description="Helical" evidence="2">
    <location>
        <begin position="94"/>
        <end position="117"/>
    </location>
</feature>
<evidence type="ECO:0000313" key="4">
    <source>
        <dbReference type="EMBL" id="HJC05288.1"/>
    </source>
</evidence>
<feature type="transmembrane region" description="Helical" evidence="2">
    <location>
        <begin position="244"/>
        <end position="263"/>
    </location>
</feature>
<reference evidence="4" key="1">
    <citation type="journal article" date="2021" name="PeerJ">
        <title>Extensive microbial diversity within the chicken gut microbiome revealed by metagenomics and culture.</title>
        <authorList>
            <person name="Gilroy R."/>
            <person name="Ravi A."/>
            <person name="Getino M."/>
            <person name="Pursley I."/>
            <person name="Horton D.L."/>
            <person name="Alikhan N.F."/>
            <person name="Baker D."/>
            <person name="Gharbi K."/>
            <person name="Hall N."/>
            <person name="Watson M."/>
            <person name="Adriaenssens E.M."/>
            <person name="Foster-Nyarko E."/>
            <person name="Jarju S."/>
            <person name="Secka A."/>
            <person name="Antonio M."/>
            <person name="Oren A."/>
            <person name="Chaudhuri R.R."/>
            <person name="La Ragione R."/>
            <person name="Hildebrand F."/>
            <person name="Pallen M.J."/>
        </authorList>
    </citation>
    <scope>NUCLEOTIDE SEQUENCE</scope>
    <source>
        <strain evidence="4">CHK180-15479</strain>
    </source>
</reference>
<keyword evidence="2" id="KW-0812">Transmembrane</keyword>
<feature type="transmembrane region" description="Helical" evidence="2">
    <location>
        <begin position="269"/>
        <end position="290"/>
    </location>
</feature>
<dbReference type="PANTHER" id="PTHR22911:SF137">
    <property type="entry name" value="SOLUTE CARRIER FAMILY 35 MEMBER G2-RELATED"/>
    <property type="match status" value="1"/>
</dbReference>
<reference evidence="4" key="2">
    <citation type="submission" date="2021-04" db="EMBL/GenBank/DDBJ databases">
        <authorList>
            <person name="Gilroy R."/>
        </authorList>
    </citation>
    <scope>NUCLEOTIDE SEQUENCE</scope>
    <source>
        <strain evidence="4">CHK180-15479</strain>
    </source>
</reference>
<comment type="caution">
    <text evidence="4">The sequence shown here is derived from an EMBL/GenBank/DDBJ whole genome shotgun (WGS) entry which is preliminary data.</text>
</comment>
<dbReference type="GO" id="GO:0016020">
    <property type="term" value="C:membrane"/>
    <property type="evidence" value="ECO:0007669"/>
    <property type="project" value="InterPro"/>
</dbReference>
<dbReference type="PANTHER" id="PTHR22911">
    <property type="entry name" value="ACYL-MALONYL CONDENSING ENZYME-RELATED"/>
    <property type="match status" value="1"/>
</dbReference>
<feature type="domain" description="EamA" evidence="3">
    <location>
        <begin position="151"/>
        <end position="285"/>
    </location>
</feature>
<proteinExistence type="inferred from homology"/>
<evidence type="ECO:0000259" key="3">
    <source>
        <dbReference type="Pfam" id="PF00892"/>
    </source>
</evidence>
<evidence type="ECO:0000256" key="1">
    <source>
        <dbReference type="ARBA" id="ARBA00007362"/>
    </source>
</evidence>
<feature type="transmembrane region" description="Helical" evidence="2">
    <location>
        <begin position="182"/>
        <end position="205"/>
    </location>
</feature>
<feature type="domain" description="EamA" evidence="3">
    <location>
        <begin position="10"/>
        <end position="140"/>
    </location>
</feature>
<accession>A0A9D2SHJ1</accession>
<keyword evidence="2" id="KW-1133">Transmembrane helix</keyword>
<feature type="transmembrane region" description="Helical" evidence="2">
    <location>
        <begin position="7"/>
        <end position="26"/>
    </location>
</feature>
<evidence type="ECO:0000256" key="2">
    <source>
        <dbReference type="SAM" id="Phobius"/>
    </source>
</evidence>
<feature type="transmembrane region" description="Helical" evidence="2">
    <location>
        <begin position="38"/>
        <end position="57"/>
    </location>
</feature>
<feature type="transmembrane region" description="Helical" evidence="2">
    <location>
        <begin position="211"/>
        <end position="232"/>
    </location>
</feature>
<dbReference type="Pfam" id="PF00892">
    <property type="entry name" value="EamA"/>
    <property type="match status" value="2"/>
</dbReference>
<dbReference type="InterPro" id="IPR000620">
    <property type="entry name" value="EamA_dom"/>
</dbReference>
<dbReference type="Proteomes" id="UP000823910">
    <property type="component" value="Unassembled WGS sequence"/>
</dbReference>
<dbReference type="InterPro" id="IPR037185">
    <property type="entry name" value="EmrE-like"/>
</dbReference>
<protein>
    <submittedName>
        <fullName evidence="4">EamA family transporter</fullName>
    </submittedName>
</protein>
<keyword evidence="2" id="KW-0472">Membrane</keyword>
<feature type="transmembrane region" description="Helical" evidence="2">
    <location>
        <begin position="69"/>
        <end position="88"/>
    </location>
</feature>
<comment type="similarity">
    <text evidence="1">Belongs to the EamA transporter family.</text>
</comment>
<gene>
    <name evidence="4" type="ORF">H9704_03920</name>
</gene>
<name>A0A9D2SHJ1_9FIRM</name>
<dbReference type="SUPFAM" id="SSF103481">
    <property type="entry name" value="Multidrug resistance efflux transporter EmrE"/>
    <property type="match status" value="2"/>
</dbReference>